<evidence type="ECO:0000313" key="2">
    <source>
        <dbReference type="EMBL" id="CAL4764703.1"/>
    </source>
</evidence>
<dbReference type="AlphaFoldDB" id="A0A9P1FIN6"/>
<keyword evidence="3" id="KW-1185">Reference proteome</keyword>
<organism evidence="1">
    <name type="scientific">Cladocopium goreaui</name>
    <dbReference type="NCBI Taxonomy" id="2562237"/>
    <lineage>
        <taxon>Eukaryota</taxon>
        <taxon>Sar</taxon>
        <taxon>Alveolata</taxon>
        <taxon>Dinophyceae</taxon>
        <taxon>Suessiales</taxon>
        <taxon>Symbiodiniaceae</taxon>
        <taxon>Cladocopium</taxon>
    </lineage>
</organism>
<dbReference type="Proteomes" id="UP001152797">
    <property type="component" value="Unassembled WGS sequence"/>
</dbReference>
<dbReference type="InterPro" id="IPR027417">
    <property type="entry name" value="P-loop_NTPase"/>
</dbReference>
<evidence type="ECO:0000313" key="1">
    <source>
        <dbReference type="EMBL" id="CAI3977391.1"/>
    </source>
</evidence>
<dbReference type="GO" id="GO:0016301">
    <property type="term" value="F:kinase activity"/>
    <property type="evidence" value="ECO:0007669"/>
    <property type="project" value="UniProtKB-KW"/>
</dbReference>
<dbReference type="EMBL" id="CAMXCT020000338">
    <property type="protein sequence ID" value="CAL1130766.1"/>
    <property type="molecule type" value="Genomic_DNA"/>
</dbReference>
<dbReference type="SUPFAM" id="SSF52540">
    <property type="entry name" value="P-loop containing nucleoside triphosphate hydrolases"/>
    <property type="match status" value="1"/>
</dbReference>
<sequence>MSPGQAPLTTLPNLYLFGLPGVGKTFCGECLERDLGYSFHDGDQWLPEDLRESLKRGHGFTEEQRDRYVAEIARCIQVAKDMEQQEALRCGRPARPLAVAQATFKRRHRQQIGARHPEFTFVWIQANEEARLQRLAQRGSGVDAQLGRKMKLDFEAPGFEEKHLVFYNDQDEIEDLQQKSDAFVQNLHETLSEVTCCTGFD</sequence>
<evidence type="ECO:0000313" key="3">
    <source>
        <dbReference type="Proteomes" id="UP001152797"/>
    </source>
</evidence>
<accession>A0A9P1FIN6</accession>
<name>A0A9P1FIN6_9DINO</name>
<reference evidence="2 3" key="2">
    <citation type="submission" date="2024-05" db="EMBL/GenBank/DDBJ databases">
        <authorList>
            <person name="Chen Y."/>
            <person name="Shah S."/>
            <person name="Dougan E. K."/>
            <person name="Thang M."/>
            <person name="Chan C."/>
        </authorList>
    </citation>
    <scope>NUCLEOTIDE SEQUENCE [LARGE SCALE GENOMIC DNA]</scope>
</reference>
<gene>
    <name evidence="1" type="ORF">C1SCF055_LOCUS5535</name>
</gene>
<keyword evidence="2" id="KW-0808">Transferase</keyword>
<keyword evidence="2" id="KW-0418">Kinase</keyword>
<reference evidence="1" key="1">
    <citation type="submission" date="2022-10" db="EMBL/GenBank/DDBJ databases">
        <authorList>
            <person name="Chen Y."/>
            <person name="Dougan E. K."/>
            <person name="Chan C."/>
            <person name="Rhodes N."/>
            <person name="Thang M."/>
        </authorList>
    </citation>
    <scope>NUCLEOTIDE SEQUENCE</scope>
</reference>
<dbReference type="EMBL" id="CAMXCT030000338">
    <property type="protein sequence ID" value="CAL4764703.1"/>
    <property type="molecule type" value="Genomic_DNA"/>
</dbReference>
<proteinExistence type="predicted"/>
<comment type="caution">
    <text evidence="1">The sequence shown here is derived from an EMBL/GenBank/DDBJ whole genome shotgun (WGS) entry which is preliminary data.</text>
</comment>
<protein>
    <submittedName>
        <fullName evidence="2">Kinase D-interacting substrate of 220 kDa</fullName>
    </submittedName>
</protein>
<dbReference type="EMBL" id="CAMXCT010000338">
    <property type="protein sequence ID" value="CAI3977391.1"/>
    <property type="molecule type" value="Genomic_DNA"/>
</dbReference>
<dbReference type="Gene3D" id="3.40.50.300">
    <property type="entry name" value="P-loop containing nucleotide triphosphate hydrolases"/>
    <property type="match status" value="1"/>
</dbReference>
<dbReference type="Pfam" id="PF13671">
    <property type="entry name" value="AAA_33"/>
    <property type="match status" value="1"/>
</dbReference>
<dbReference type="OrthoDB" id="275177at2759"/>